<feature type="compositionally biased region" description="Low complexity" evidence="7">
    <location>
        <begin position="441"/>
        <end position="451"/>
    </location>
</feature>
<dbReference type="GO" id="GO:0000981">
    <property type="term" value="F:DNA-binding transcription factor activity, RNA polymerase II-specific"/>
    <property type="evidence" value="ECO:0007669"/>
    <property type="project" value="InterPro"/>
</dbReference>
<dbReference type="PANTHER" id="PTHR24324:SF5">
    <property type="entry name" value="HEMATOPOIETICALLY-EXPRESSED HOMEOBOX PROTEIN HHEX"/>
    <property type="match status" value="1"/>
</dbReference>
<dbReference type="RefSeq" id="XP_025355444.1">
    <property type="nucleotide sequence ID" value="XM_025501703.1"/>
</dbReference>
<dbReference type="InterPro" id="IPR017970">
    <property type="entry name" value="Homeobox_CS"/>
</dbReference>
<dbReference type="STRING" id="1280837.A0A316VC52"/>
<dbReference type="AlphaFoldDB" id="A0A316VC52"/>
<dbReference type="InParanoid" id="A0A316VC52"/>
<feature type="compositionally biased region" description="Polar residues" evidence="7">
    <location>
        <begin position="795"/>
        <end position="804"/>
    </location>
</feature>
<dbReference type="Gene3D" id="1.10.10.60">
    <property type="entry name" value="Homeodomain-like"/>
    <property type="match status" value="1"/>
</dbReference>
<dbReference type="SUPFAM" id="SSF46689">
    <property type="entry name" value="Homeodomain-like"/>
    <property type="match status" value="1"/>
</dbReference>
<feature type="region of interest" description="Disordered" evidence="7">
    <location>
        <begin position="420"/>
        <end position="461"/>
    </location>
</feature>
<dbReference type="Pfam" id="PF00046">
    <property type="entry name" value="Homeodomain"/>
    <property type="match status" value="1"/>
</dbReference>
<feature type="region of interest" description="Disordered" evidence="7">
    <location>
        <begin position="252"/>
        <end position="335"/>
    </location>
</feature>
<feature type="region of interest" description="Disordered" evidence="7">
    <location>
        <begin position="899"/>
        <end position="930"/>
    </location>
</feature>
<dbReference type="PROSITE" id="PS00027">
    <property type="entry name" value="HOMEOBOX_1"/>
    <property type="match status" value="1"/>
</dbReference>
<evidence type="ECO:0000256" key="4">
    <source>
        <dbReference type="ARBA" id="ARBA00023242"/>
    </source>
</evidence>
<dbReference type="GeneID" id="37023484"/>
<dbReference type="CDD" id="cd00086">
    <property type="entry name" value="homeodomain"/>
    <property type="match status" value="1"/>
</dbReference>
<feature type="compositionally biased region" description="Low complexity" evidence="7">
    <location>
        <begin position="252"/>
        <end position="263"/>
    </location>
</feature>
<keyword evidence="4 5" id="KW-0539">Nucleus</keyword>
<feature type="compositionally biased region" description="Low complexity" evidence="7">
    <location>
        <begin position="301"/>
        <end position="318"/>
    </location>
</feature>
<keyword evidence="10" id="KW-1185">Reference proteome</keyword>
<feature type="compositionally biased region" description="Polar residues" evidence="7">
    <location>
        <begin position="836"/>
        <end position="858"/>
    </location>
</feature>
<reference evidence="9 10" key="1">
    <citation type="journal article" date="2018" name="Mol. Biol. Evol.">
        <title>Broad Genomic Sampling Reveals a Smut Pathogenic Ancestry of the Fungal Clade Ustilaginomycotina.</title>
        <authorList>
            <person name="Kijpornyongpan T."/>
            <person name="Mondo S.J."/>
            <person name="Barry K."/>
            <person name="Sandor L."/>
            <person name="Lee J."/>
            <person name="Lipzen A."/>
            <person name="Pangilinan J."/>
            <person name="LaButti K."/>
            <person name="Hainaut M."/>
            <person name="Henrissat B."/>
            <person name="Grigoriev I.V."/>
            <person name="Spatafora J.W."/>
            <person name="Aime M.C."/>
        </authorList>
    </citation>
    <scope>NUCLEOTIDE SEQUENCE [LARGE SCALE GENOMIC DNA]</scope>
    <source>
        <strain evidence="9 10">MCA 3882</strain>
    </source>
</reference>
<evidence type="ECO:0000256" key="7">
    <source>
        <dbReference type="SAM" id="MobiDB-lite"/>
    </source>
</evidence>
<keyword evidence="2 5" id="KW-0238">DNA-binding</keyword>
<feature type="compositionally biased region" description="Low complexity" evidence="7">
    <location>
        <begin position="826"/>
        <end position="835"/>
    </location>
</feature>
<name>A0A316VC52_9BASI</name>
<protein>
    <recommendedName>
        <fullName evidence="8">Homeobox domain-containing protein</fullName>
    </recommendedName>
</protein>
<dbReference type="InterPro" id="IPR001356">
    <property type="entry name" value="HD"/>
</dbReference>
<feature type="region of interest" description="Disordered" evidence="7">
    <location>
        <begin position="795"/>
        <end position="858"/>
    </location>
</feature>
<dbReference type="GO" id="GO:0005634">
    <property type="term" value="C:nucleus"/>
    <property type="evidence" value="ECO:0007669"/>
    <property type="project" value="UniProtKB-SubCell"/>
</dbReference>
<dbReference type="EMBL" id="KZ819603">
    <property type="protein sequence ID" value="PWN35142.1"/>
    <property type="molecule type" value="Genomic_DNA"/>
</dbReference>
<evidence type="ECO:0000256" key="1">
    <source>
        <dbReference type="ARBA" id="ARBA00004123"/>
    </source>
</evidence>
<feature type="compositionally biased region" description="Polar residues" evidence="7">
    <location>
        <begin position="110"/>
        <end position="125"/>
    </location>
</feature>
<evidence type="ECO:0000259" key="8">
    <source>
        <dbReference type="PROSITE" id="PS50071"/>
    </source>
</evidence>
<feature type="compositionally biased region" description="Polar residues" evidence="7">
    <location>
        <begin position="423"/>
        <end position="435"/>
    </location>
</feature>
<feature type="compositionally biased region" description="Polar residues" evidence="7">
    <location>
        <begin position="264"/>
        <end position="284"/>
    </location>
</feature>
<feature type="DNA-binding region" description="Homeobox" evidence="5">
    <location>
        <begin position="353"/>
        <end position="412"/>
    </location>
</feature>
<gene>
    <name evidence="9" type="ORF">FA14DRAFT_189145</name>
</gene>
<feature type="region of interest" description="Disordered" evidence="7">
    <location>
        <begin position="1"/>
        <end position="69"/>
    </location>
</feature>
<dbReference type="SMART" id="SM00389">
    <property type="entry name" value="HOX"/>
    <property type="match status" value="1"/>
</dbReference>
<dbReference type="Proteomes" id="UP000245771">
    <property type="component" value="Unassembled WGS sequence"/>
</dbReference>
<dbReference type="GO" id="GO:0030154">
    <property type="term" value="P:cell differentiation"/>
    <property type="evidence" value="ECO:0007669"/>
    <property type="project" value="TreeGrafter"/>
</dbReference>
<feature type="region of interest" description="Disordered" evidence="7">
    <location>
        <begin position="110"/>
        <end position="139"/>
    </location>
</feature>
<organism evidence="9 10">
    <name type="scientific">Meira miltonrushii</name>
    <dbReference type="NCBI Taxonomy" id="1280837"/>
    <lineage>
        <taxon>Eukaryota</taxon>
        <taxon>Fungi</taxon>
        <taxon>Dikarya</taxon>
        <taxon>Basidiomycota</taxon>
        <taxon>Ustilaginomycotina</taxon>
        <taxon>Exobasidiomycetes</taxon>
        <taxon>Exobasidiales</taxon>
        <taxon>Brachybasidiaceae</taxon>
        <taxon>Meira</taxon>
    </lineage>
</organism>
<comment type="subcellular location">
    <subcellularLocation>
        <location evidence="1 5 6">Nucleus</location>
    </subcellularLocation>
</comment>
<dbReference type="PROSITE" id="PS50071">
    <property type="entry name" value="HOMEOBOX_2"/>
    <property type="match status" value="1"/>
</dbReference>
<evidence type="ECO:0000256" key="3">
    <source>
        <dbReference type="ARBA" id="ARBA00023155"/>
    </source>
</evidence>
<feature type="compositionally biased region" description="Low complexity" evidence="7">
    <location>
        <begin position="53"/>
        <end position="62"/>
    </location>
</feature>
<evidence type="ECO:0000256" key="2">
    <source>
        <dbReference type="ARBA" id="ARBA00023125"/>
    </source>
</evidence>
<proteinExistence type="predicted"/>
<feature type="compositionally biased region" description="Polar residues" evidence="7">
    <location>
        <begin position="901"/>
        <end position="911"/>
    </location>
</feature>
<evidence type="ECO:0000256" key="5">
    <source>
        <dbReference type="PROSITE-ProRule" id="PRU00108"/>
    </source>
</evidence>
<dbReference type="OrthoDB" id="6159439at2759"/>
<dbReference type="InterPro" id="IPR051000">
    <property type="entry name" value="Homeobox_DNA-bind_prot"/>
</dbReference>
<sequence>MSQSSSHISLGSSLHAEQESRKLIGQNSNFDREEDVETVRDSHSQEEIPQSNTSSRSTTPRPFARNQSNLAGTGELTHHHYHSQSSQDNYLGVAKHNRDRRDSLSIQSLIATTDSRPTSSHQSNKYYHHHPYSRGEGSRREMNFGLASHLPSPMFDHTLPRDSDQEMTTSNSLLSTGSEYMQSPVSASSASFTSSNFGHQDSGSILDQDSFAALSNASKAANYGHTGEEGFGSYGTDHSLVSPYDSLSRSSSGFSLQSGLSGSDMSNAAGTQSDTQLLDGQTTHDGMIGRSRSGTVRRYHSLSGSLSLPPRSEESVSPTGSAMSLRASSDRGRGLATTASISISDASMNSSMSRKKRNKCSPEQFRQLEAFFAKNRNPTGKVREELAKSIRMPERSVQVWFQNKRAKTKLIEIKDGVPPELRTTVSKPRNSQGSATGMRPSESSSGFSTASARGKRAIMQTSSQEESVIQLPVVSLCIGTWRRIKPLICLFSRRQQAFTWYLSSESVGFKLECPRSCVTRVIFSGPRAPTVHEFGEGINTQIGHLTVELDRPPQFYMEVFRSSGASPKGKETEEHQQQKASWRQCSDFTESKQATTIFSHTISGPYAELRGAVLQLMESGGPLASIVELRDDAAGAFNGVSSGAWSAESHLAQANFHGHPNAQFGLPHQPYSHPHQAPHYVPAGQESSMLGHGLDEAQFANAPQHSQWDNNATPVSWQQANFSNDIASGHDGGRYDHLTINTAPQSASALDMNNLRIDTSALHSVHHQASHTFEDGNGQSTSYSPTNTVQWPRTAVHQSSTWANSGHPLSESGFASAPAYPINSFQQQQQQQQQQSHLSETHPSAIMSHSSSADGTGSVTDAAAVAAAAAAVNANEMHNSMFSQPAHVAAAANATGFNAAPSHQTQSTPSMEESGLDANMHTTATTDQLI</sequence>
<feature type="compositionally biased region" description="Low complexity" evidence="7">
    <location>
        <begin position="1"/>
        <end position="13"/>
    </location>
</feature>
<dbReference type="GO" id="GO:0000978">
    <property type="term" value="F:RNA polymerase II cis-regulatory region sequence-specific DNA binding"/>
    <property type="evidence" value="ECO:0007669"/>
    <property type="project" value="TreeGrafter"/>
</dbReference>
<evidence type="ECO:0000313" key="9">
    <source>
        <dbReference type="EMBL" id="PWN35142.1"/>
    </source>
</evidence>
<accession>A0A316VC52</accession>
<feature type="compositionally biased region" description="Polar residues" evidence="7">
    <location>
        <begin position="920"/>
        <end position="930"/>
    </location>
</feature>
<feature type="domain" description="Homeobox" evidence="8">
    <location>
        <begin position="351"/>
        <end position="411"/>
    </location>
</feature>
<dbReference type="InterPro" id="IPR009057">
    <property type="entry name" value="Homeodomain-like_sf"/>
</dbReference>
<evidence type="ECO:0000313" key="10">
    <source>
        <dbReference type="Proteomes" id="UP000245771"/>
    </source>
</evidence>
<keyword evidence="3 5" id="KW-0371">Homeobox</keyword>
<dbReference type="PANTHER" id="PTHR24324">
    <property type="entry name" value="HOMEOBOX PROTEIN HHEX"/>
    <property type="match status" value="1"/>
</dbReference>
<evidence type="ECO:0000256" key="6">
    <source>
        <dbReference type="RuleBase" id="RU000682"/>
    </source>
</evidence>
<feature type="compositionally biased region" description="Basic and acidic residues" evidence="7">
    <location>
        <begin position="37"/>
        <end position="46"/>
    </location>
</feature>